<reference evidence="4" key="1">
    <citation type="submission" date="2022-04" db="EMBL/GenBank/DDBJ databases">
        <title>Diverse halophilic archaea isolated from saline environments.</title>
        <authorList>
            <person name="Cui H.-L."/>
        </authorList>
    </citation>
    <scope>NUCLEOTIDE SEQUENCE</scope>
    <source>
        <strain evidence="4">XZYJT40</strain>
    </source>
</reference>
<dbReference type="Proteomes" id="UP000830434">
    <property type="component" value="Chromosome"/>
</dbReference>
<accession>A0A8U0IKW0</accession>
<dbReference type="Gene3D" id="3.40.190.10">
    <property type="entry name" value="Periplasmic binding protein-like II"/>
    <property type="match status" value="2"/>
</dbReference>
<dbReference type="KEGG" id="haxz:M0R88_01765"/>
<evidence type="ECO:0000259" key="3">
    <source>
        <dbReference type="SMART" id="SM00062"/>
    </source>
</evidence>
<evidence type="ECO:0000256" key="2">
    <source>
        <dbReference type="SAM" id="MobiDB-lite"/>
    </source>
</evidence>
<proteinExistence type="predicted"/>
<name>A0A8U0IKW0_9EURY</name>
<dbReference type="PANTHER" id="PTHR35936:SF19">
    <property type="entry name" value="AMINO-ACID-BINDING PROTEIN YXEM-RELATED"/>
    <property type="match status" value="1"/>
</dbReference>
<dbReference type="InterPro" id="IPR006311">
    <property type="entry name" value="TAT_signal"/>
</dbReference>
<dbReference type="PANTHER" id="PTHR35936">
    <property type="entry name" value="MEMBRANE-BOUND LYTIC MUREIN TRANSGLYCOSYLASE F"/>
    <property type="match status" value="1"/>
</dbReference>
<feature type="domain" description="Solute-binding protein family 3/N-terminal" evidence="3">
    <location>
        <begin position="32"/>
        <end position="271"/>
    </location>
</feature>
<evidence type="ECO:0000313" key="5">
    <source>
        <dbReference type="Proteomes" id="UP000830434"/>
    </source>
</evidence>
<keyword evidence="5" id="KW-1185">Reference proteome</keyword>
<dbReference type="PROSITE" id="PS51318">
    <property type="entry name" value="TAT"/>
    <property type="match status" value="1"/>
</dbReference>
<gene>
    <name evidence="4" type="ORF">M0R88_01765</name>
</gene>
<dbReference type="Pfam" id="PF00497">
    <property type="entry name" value="SBP_bac_3"/>
    <property type="match status" value="1"/>
</dbReference>
<dbReference type="EMBL" id="CP096658">
    <property type="protein sequence ID" value="UPW00844.1"/>
    <property type="molecule type" value="Genomic_DNA"/>
</dbReference>
<evidence type="ECO:0000313" key="4">
    <source>
        <dbReference type="EMBL" id="UPW00844.1"/>
    </source>
</evidence>
<feature type="region of interest" description="Disordered" evidence="2">
    <location>
        <begin position="280"/>
        <end position="308"/>
    </location>
</feature>
<dbReference type="SMART" id="SM00062">
    <property type="entry name" value="PBPb"/>
    <property type="match status" value="1"/>
</dbReference>
<organism evidence="4 5">
    <name type="scientific">Halorussus gelatinilyticus</name>
    <dbReference type="NCBI Taxonomy" id="2937524"/>
    <lineage>
        <taxon>Archaea</taxon>
        <taxon>Methanobacteriati</taxon>
        <taxon>Methanobacteriota</taxon>
        <taxon>Stenosarchaea group</taxon>
        <taxon>Halobacteria</taxon>
        <taxon>Halobacteriales</taxon>
        <taxon>Haladaptataceae</taxon>
        <taxon>Halorussus</taxon>
    </lineage>
</organism>
<dbReference type="InterPro" id="IPR001638">
    <property type="entry name" value="Solute-binding_3/MltF_N"/>
</dbReference>
<evidence type="ECO:0000256" key="1">
    <source>
        <dbReference type="ARBA" id="ARBA00022729"/>
    </source>
</evidence>
<dbReference type="SUPFAM" id="SSF53850">
    <property type="entry name" value="Periplasmic binding protein-like II"/>
    <property type="match status" value="1"/>
</dbReference>
<dbReference type="AlphaFoldDB" id="A0A8U0IKW0"/>
<feature type="compositionally biased region" description="Low complexity" evidence="2">
    <location>
        <begin position="285"/>
        <end position="308"/>
    </location>
</feature>
<keyword evidence="1" id="KW-0732">Signal</keyword>
<protein>
    <submittedName>
        <fullName evidence="4">Substrate-binding domain-containing protein</fullName>
    </submittedName>
</protein>
<sequence>MDIDRRSFVKGSAGIVGGLAMGGVSGAQNQGPVRIGSDIPYKPFEYRTAQGKLTGFDPAMAQAIFAEEMGLEYEFVDTGFDTIIPSLNNGNFRIIMSAMTINEQRDQKVDFSDPYFVAYQTVAILQGSDIDELSDLRGKTVAVQKGTTGEAAAEELKKQFDGELTIDSYDQIPGAFNALLRNQAVAVINDNAVNAQYTQEQERIVLLKGEGVAAEQQGENAPDYLTLTVEEYGIAFRQDDDEFRQRVNDALNRVIGSGRYEELYREFFPGNPPASILARARPQPGTTAANGTATGNATGTTTDTNSSG</sequence>